<evidence type="ECO:0000313" key="1">
    <source>
        <dbReference type="EMBL" id="CAE8690679.1"/>
    </source>
</evidence>
<dbReference type="EMBL" id="CAJNNW010027306">
    <property type="protein sequence ID" value="CAE8690679.1"/>
    <property type="molecule type" value="Genomic_DNA"/>
</dbReference>
<accession>A0A813K278</accession>
<dbReference type="Proteomes" id="UP000626109">
    <property type="component" value="Unassembled WGS sequence"/>
</dbReference>
<organism evidence="1 2">
    <name type="scientific">Polarella glacialis</name>
    <name type="common">Dinoflagellate</name>
    <dbReference type="NCBI Taxonomy" id="89957"/>
    <lineage>
        <taxon>Eukaryota</taxon>
        <taxon>Sar</taxon>
        <taxon>Alveolata</taxon>
        <taxon>Dinophyceae</taxon>
        <taxon>Suessiales</taxon>
        <taxon>Suessiaceae</taxon>
        <taxon>Polarella</taxon>
    </lineage>
</organism>
<proteinExistence type="predicted"/>
<comment type="caution">
    <text evidence="1">The sequence shown here is derived from an EMBL/GenBank/DDBJ whole genome shotgun (WGS) entry which is preliminary data.</text>
</comment>
<dbReference type="AlphaFoldDB" id="A0A813K278"/>
<sequence>MLDTSYLMPKRFLIMSRSFFCPPYDDQSTLLHRHANGSPSLMVRPYGRSFNVMATILARHGQFGGGVTSTHQLDDILIFGAKSFTNELNNFAAAFLNQPRNCSCTEAAEALTP</sequence>
<evidence type="ECO:0000313" key="2">
    <source>
        <dbReference type="Proteomes" id="UP000626109"/>
    </source>
</evidence>
<reference evidence="1" key="1">
    <citation type="submission" date="2021-02" db="EMBL/GenBank/DDBJ databases">
        <authorList>
            <person name="Dougan E. K."/>
            <person name="Rhodes N."/>
            <person name="Thang M."/>
            <person name="Chan C."/>
        </authorList>
    </citation>
    <scope>NUCLEOTIDE SEQUENCE</scope>
</reference>
<gene>
    <name evidence="1" type="ORF">PGLA2088_LOCUS27055</name>
</gene>
<name>A0A813K278_POLGL</name>
<protein>
    <submittedName>
        <fullName evidence="1">Uncharacterized protein</fullName>
    </submittedName>
</protein>